<reference evidence="2 3" key="1">
    <citation type="journal article" date="2015" name="Genome Announc.">
        <title>Expanding the biotechnology potential of lactobacilli through comparative genomics of 213 strains and associated genera.</title>
        <authorList>
            <person name="Sun Z."/>
            <person name="Harris H.M."/>
            <person name="McCann A."/>
            <person name="Guo C."/>
            <person name="Argimon S."/>
            <person name="Zhang W."/>
            <person name="Yang X."/>
            <person name="Jeffery I.B."/>
            <person name="Cooney J.C."/>
            <person name="Kagawa T.F."/>
            <person name="Liu W."/>
            <person name="Song Y."/>
            <person name="Salvetti E."/>
            <person name="Wrobel A."/>
            <person name="Rasinkangas P."/>
            <person name="Parkhill J."/>
            <person name="Rea M.C."/>
            <person name="O'Sullivan O."/>
            <person name="Ritari J."/>
            <person name="Douillard F.P."/>
            <person name="Paul Ross R."/>
            <person name="Yang R."/>
            <person name="Briner A.E."/>
            <person name="Felis G.E."/>
            <person name="de Vos W.M."/>
            <person name="Barrangou R."/>
            <person name="Klaenhammer T.R."/>
            <person name="Caufield P.W."/>
            <person name="Cui Y."/>
            <person name="Zhang H."/>
            <person name="O'Toole P.W."/>
        </authorList>
    </citation>
    <scope>NUCLEOTIDE SEQUENCE [LARGE SCALE GENOMIC DNA]</scope>
    <source>
        <strain evidence="2 3">DSM 14857</strain>
    </source>
</reference>
<dbReference type="InterPro" id="IPR013154">
    <property type="entry name" value="ADH-like_N"/>
</dbReference>
<sequence length="311" mass="33486">MKAVVINEYGNQDELEMTNIAIPEIATDEVLVEVKATSVNPIDWKLREGGLKDSIPLKFPIVLGWDVAGVITRTGSDVKDFHAGDRVLARPDLTNRGTYAEYTAVKQDKLAKLPENVSFEDGAGLPLAGLTAWQGINDYLEVQAGQSVLIQGGAGGVGIVGIQLLKHLGATVITTASEKNREFLESLGADQVIDYHQQDFTQELHDLDAVFDTIGGETLTKSFSVIKPGGKLVTIAGAIDQELADTKQVEAASIWLHPNGKQLTELVDLVSRDIVKVVTDSVHPFTEDGVKEAQAVSEGHHAKGKIIISME</sequence>
<dbReference type="PANTHER" id="PTHR44013">
    <property type="entry name" value="ZINC-TYPE ALCOHOL DEHYDROGENASE-LIKE PROTEIN C16A3.02C"/>
    <property type="match status" value="1"/>
</dbReference>
<dbReference type="PANTHER" id="PTHR44013:SF1">
    <property type="entry name" value="ZINC-TYPE ALCOHOL DEHYDROGENASE-LIKE PROTEIN C16A3.02C"/>
    <property type="match status" value="1"/>
</dbReference>
<dbReference type="CDD" id="cd05289">
    <property type="entry name" value="MDR_like_2"/>
    <property type="match status" value="1"/>
</dbReference>
<keyword evidence="3" id="KW-1185">Reference proteome</keyword>
<dbReference type="SUPFAM" id="SSF50129">
    <property type="entry name" value="GroES-like"/>
    <property type="match status" value="1"/>
</dbReference>
<dbReference type="InterPro" id="IPR036291">
    <property type="entry name" value="NAD(P)-bd_dom_sf"/>
</dbReference>
<dbReference type="GO" id="GO:0016491">
    <property type="term" value="F:oxidoreductase activity"/>
    <property type="evidence" value="ECO:0007669"/>
    <property type="project" value="InterPro"/>
</dbReference>
<name>A0A0R1SLX9_9LACO</name>
<dbReference type="GO" id="GO:0008270">
    <property type="term" value="F:zinc ion binding"/>
    <property type="evidence" value="ECO:0007669"/>
    <property type="project" value="InterPro"/>
</dbReference>
<dbReference type="Gene3D" id="3.90.180.10">
    <property type="entry name" value="Medium-chain alcohol dehydrogenases, catalytic domain"/>
    <property type="match status" value="1"/>
</dbReference>
<dbReference type="InterPro" id="IPR052733">
    <property type="entry name" value="Chloroplast_QOR"/>
</dbReference>
<evidence type="ECO:0000259" key="1">
    <source>
        <dbReference type="SMART" id="SM00829"/>
    </source>
</evidence>
<dbReference type="SUPFAM" id="SSF51735">
    <property type="entry name" value="NAD(P)-binding Rossmann-fold domains"/>
    <property type="match status" value="1"/>
</dbReference>
<accession>A0A0R1SLX9</accession>
<dbReference type="Pfam" id="PF08240">
    <property type="entry name" value="ADH_N"/>
    <property type="match status" value="1"/>
</dbReference>
<dbReference type="OrthoDB" id="9792162at2"/>
<dbReference type="Gene3D" id="3.40.50.720">
    <property type="entry name" value="NAD(P)-binding Rossmann-like Domain"/>
    <property type="match status" value="1"/>
</dbReference>
<dbReference type="EMBL" id="AZFA01000005">
    <property type="protein sequence ID" value="KRL67522.1"/>
    <property type="molecule type" value="Genomic_DNA"/>
</dbReference>
<protein>
    <submittedName>
        <fullName evidence="2">NADPH quinone reductase related Zn-dependent oxidoreductase</fullName>
    </submittedName>
</protein>
<dbReference type="AlphaFoldDB" id="A0A0R1SLX9"/>
<dbReference type="eggNOG" id="COG0604">
    <property type="taxonomic scope" value="Bacteria"/>
</dbReference>
<proteinExistence type="predicted"/>
<dbReference type="InterPro" id="IPR011032">
    <property type="entry name" value="GroES-like_sf"/>
</dbReference>
<dbReference type="RefSeq" id="WP_010625385.1">
    <property type="nucleotide sequence ID" value="NZ_AZFA01000005.1"/>
</dbReference>
<evidence type="ECO:0000313" key="3">
    <source>
        <dbReference type="Proteomes" id="UP000051647"/>
    </source>
</evidence>
<dbReference type="STRING" id="1423815.FC27_GL001838"/>
<gene>
    <name evidence="2" type="ORF">FC27_GL001838</name>
</gene>
<comment type="caution">
    <text evidence="2">The sequence shown here is derived from an EMBL/GenBank/DDBJ whole genome shotgun (WGS) entry which is preliminary data.</text>
</comment>
<organism evidence="2 3">
    <name type="scientific">Companilactobacillus versmoldensis DSM 14857 = KCTC 3814</name>
    <dbReference type="NCBI Taxonomy" id="1423815"/>
    <lineage>
        <taxon>Bacteria</taxon>
        <taxon>Bacillati</taxon>
        <taxon>Bacillota</taxon>
        <taxon>Bacilli</taxon>
        <taxon>Lactobacillales</taxon>
        <taxon>Lactobacillaceae</taxon>
        <taxon>Companilactobacillus</taxon>
    </lineage>
</organism>
<dbReference type="InterPro" id="IPR020843">
    <property type="entry name" value="ER"/>
</dbReference>
<dbReference type="Pfam" id="PF13602">
    <property type="entry name" value="ADH_zinc_N_2"/>
    <property type="match status" value="1"/>
</dbReference>
<evidence type="ECO:0000313" key="2">
    <source>
        <dbReference type="EMBL" id="KRL67522.1"/>
    </source>
</evidence>
<dbReference type="InterPro" id="IPR002364">
    <property type="entry name" value="Quin_OxRdtase/zeta-crystal_CS"/>
</dbReference>
<dbReference type="Proteomes" id="UP000051647">
    <property type="component" value="Unassembled WGS sequence"/>
</dbReference>
<dbReference type="PROSITE" id="PS01162">
    <property type="entry name" value="QOR_ZETA_CRYSTAL"/>
    <property type="match status" value="1"/>
</dbReference>
<dbReference type="PATRIC" id="fig|1423815.3.peg.1881"/>
<feature type="domain" description="Enoyl reductase (ER)" evidence="1">
    <location>
        <begin position="10"/>
        <end position="308"/>
    </location>
</feature>
<dbReference type="SMART" id="SM00829">
    <property type="entry name" value="PKS_ER"/>
    <property type="match status" value="1"/>
</dbReference>